<proteinExistence type="predicted"/>
<feature type="chain" id="PRO_5035839222" evidence="1">
    <location>
        <begin position="17"/>
        <end position="257"/>
    </location>
</feature>
<reference evidence="2" key="1">
    <citation type="journal article" date="2020" name="Ecol. Evol.">
        <title>Genome structure and content of the rice root-knot nematode (Meloidogyne graminicola).</title>
        <authorList>
            <person name="Phan N.T."/>
            <person name="Danchin E.G.J."/>
            <person name="Klopp C."/>
            <person name="Perfus-Barbeoch L."/>
            <person name="Kozlowski D.K."/>
            <person name="Koutsovoulos G.D."/>
            <person name="Lopez-Roques C."/>
            <person name="Bouchez O."/>
            <person name="Zahm M."/>
            <person name="Besnard G."/>
            <person name="Bellafiore S."/>
        </authorList>
    </citation>
    <scope>NUCLEOTIDE SEQUENCE</scope>
    <source>
        <strain evidence="2">VN-18</strain>
    </source>
</reference>
<dbReference type="Proteomes" id="UP000605970">
    <property type="component" value="Unassembled WGS sequence"/>
</dbReference>
<dbReference type="AlphaFoldDB" id="A0A8S9ZKI9"/>
<name>A0A8S9ZKI9_9BILA</name>
<comment type="caution">
    <text evidence="2">The sequence shown here is derived from an EMBL/GenBank/DDBJ whole genome shotgun (WGS) entry which is preliminary data.</text>
</comment>
<evidence type="ECO:0000256" key="1">
    <source>
        <dbReference type="SAM" id="SignalP"/>
    </source>
</evidence>
<accession>A0A8S9ZKI9</accession>
<feature type="signal peptide" evidence="1">
    <location>
        <begin position="1"/>
        <end position="16"/>
    </location>
</feature>
<evidence type="ECO:0000313" key="2">
    <source>
        <dbReference type="EMBL" id="KAF7633770.1"/>
    </source>
</evidence>
<keyword evidence="3" id="KW-1185">Reference proteome</keyword>
<protein>
    <submittedName>
        <fullName evidence="2">GATA-type domain-containing protein</fullName>
    </submittedName>
</protein>
<sequence>MFKLFILILFYCLINIQITVKPIYVDIKINEEWKEKREFVYLIDIEEEEEPFILRTKKGLIIKRDNETNIFKGEISTKSCHYKPIDELKIKIVIELANNKIIKNLLPNLEKQEFKRNEFIKINKNIYLTSIINKIGNNKENKTLNDKIKYYKKNLLKNYWTQINLISYKIELLNKYKRINNIEELKELENKIILIGKQIMIENDQNPVKNLINKIYKIASHENNANPKEFMKLAMDLNLTIKSLRQKTWVCAAKIMI</sequence>
<organism evidence="2 3">
    <name type="scientific">Meloidogyne graminicola</name>
    <dbReference type="NCBI Taxonomy" id="189291"/>
    <lineage>
        <taxon>Eukaryota</taxon>
        <taxon>Metazoa</taxon>
        <taxon>Ecdysozoa</taxon>
        <taxon>Nematoda</taxon>
        <taxon>Chromadorea</taxon>
        <taxon>Rhabditida</taxon>
        <taxon>Tylenchina</taxon>
        <taxon>Tylenchomorpha</taxon>
        <taxon>Tylenchoidea</taxon>
        <taxon>Meloidogynidae</taxon>
        <taxon>Meloidogyninae</taxon>
        <taxon>Meloidogyne</taxon>
    </lineage>
</organism>
<gene>
    <name evidence="2" type="ORF">Mgra_00006839</name>
</gene>
<evidence type="ECO:0000313" key="3">
    <source>
        <dbReference type="Proteomes" id="UP000605970"/>
    </source>
</evidence>
<dbReference type="EMBL" id="JABEBT010000070">
    <property type="protein sequence ID" value="KAF7633770.1"/>
    <property type="molecule type" value="Genomic_DNA"/>
</dbReference>
<keyword evidence="1" id="KW-0732">Signal</keyword>